<dbReference type="RefSeq" id="WP_091855172.1">
    <property type="nucleotide sequence ID" value="NZ_FOHZ01000043.1"/>
</dbReference>
<accession>A0A1I0I6A7</accession>
<reference evidence="3" key="1">
    <citation type="submission" date="2016-10" db="EMBL/GenBank/DDBJ databases">
        <authorList>
            <person name="Varghese N."/>
            <person name="Submissions S."/>
        </authorList>
    </citation>
    <scope>NUCLEOTIDE SEQUENCE [LARGE SCALE GENOMIC DNA]</scope>
    <source>
        <strain evidence="3">CGMCC 1.6489</strain>
    </source>
</reference>
<dbReference type="Proteomes" id="UP000198762">
    <property type="component" value="Unassembled WGS sequence"/>
</dbReference>
<evidence type="ECO:0000313" key="3">
    <source>
        <dbReference type="Proteomes" id="UP000198762"/>
    </source>
</evidence>
<keyword evidence="3" id="KW-1185">Reference proteome</keyword>
<dbReference type="EMBL" id="FOHZ01000043">
    <property type="protein sequence ID" value="SET91334.1"/>
    <property type="molecule type" value="Genomic_DNA"/>
</dbReference>
<dbReference type="AlphaFoldDB" id="A0A1I0I6A7"/>
<proteinExistence type="predicted"/>
<evidence type="ECO:0000256" key="1">
    <source>
        <dbReference type="SAM" id="MobiDB-lite"/>
    </source>
</evidence>
<name>A0A1I0I6A7_9GAMM</name>
<evidence type="ECO:0000313" key="2">
    <source>
        <dbReference type="EMBL" id="SET91334.1"/>
    </source>
</evidence>
<protein>
    <submittedName>
        <fullName evidence="2">Uncharacterized protein</fullName>
    </submittedName>
</protein>
<gene>
    <name evidence="2" type="ORF">SAMN04487962_1435</name>
</gene>
<organism evidence="2 3">
    <name type="scientific">Marinobacter segnicrescens</name>
    <dbReference type="NCBI Taxonomy" id="430453"/>
    <lineage>
        <taxon>Bacteria</taxon>
        <taxon>Pseudomonadati</taxon>
        <taxon>Pseudomonadota</taxon>
        <taxon>Gammaproteobacteria</taxon>
        <taxon>Pseudomonadales</taxon>
        <taxon>Marinobacteraceae</taxon>
        <taxon>Marinobacter</taxon>
    </lineage>
</organism>
<sequence length="108" mass="11992">MFKTLKSLFSKSDELKPDEYTGYTVHEGKEYVSHDGLGLKTPQPESDSEPVPEPIVTSPDWQDISQAGGIFEDSETESVTDDESPFTDDWLNDIELLILGIGTQAQVQ</sequence>
<feature type="region of interest" description="Disordered" evidence="1">
    <location>
        <begin position="34"/>
        <end position="61"/>
    </location>
</feature>
<dbReference type="OrthoDB" id="199275at135622"/>